<proteinExistence type="predicted"/>
<accession>A0A212L2S7</accession>
<name>A0A212L2S7_9BACT</name>
<protein>
    <submittedName>
        <fullName evidence="1">Uncharacterized protein</fullName>
    </submittedName>
</protein>
<dbReference type="EMBL" id="FMJC01000002">
    <property type="protein sequence ID" value="SCM71861.1"/>
    <property type="molecule type" value="Genomic_DNA"/>
</dbReference>
<evidence type="ECO:0000313" key="1">
    <source>
        <dbReference type="EMBL" id="SCM71861.1"/>
    </source>
</evidence>
<reference evidence="1" key="1">
    <citation type="submission" date="2016-08" db="EMBL/GenBank/DDBJ databases">
        <authorList>
            <person name="Seilhamer J.J."/>
        </authorList>
    </citation>
    <scope>NUCLEOTIDE SEQUENCE</scope>
    <source>
        <strain evidence="1">86-1</strain>
    </source>
</reference>
<sequence length="43" mass="4723">MAACKKEFINVTLVTDVFLTLYKLKTLALAGVFSVQGQRGSLF</sequence>
<organism evidence="1">
    <name type="scientific">uncultured Desulfovibrio sp</name>
    <dbReference type="NCBI Taxonomy" id="167968"/>
    <lineage>
        <taxon>Bacteria</taxon>
        <taxon>Pseudomonadati</taxon>
        <taxon>Thermodesulfobacteriota</taxon>
        <taxon>Desulfovibrionia</taxon>
        <taxon>Desulfovibrionales</taxon>
        <taxon>Desulfovibrionaceae</taxon>
        <taxon>Desulfovibrio</taxon>
        <taxon>environmental samples</taxon>
    </lineage>
</organism>
<dbReference type="AlphaFoldDB" id="A0A212L2S7"/>
<gene>
    <name evidence="1" type="ORF">KL86DES1_20246</name>
</gene>